<accession>A0A9P1GMW4</accession>
<dbReference type="EMBL" id="CAMXCT010006656">
    <property type="protein sequence ID" value="CAI4017778.1"/>
    <property type="molecule type" value="Genomic_DNA"/>
</dbReference>
<sequence>MLAPWQHHFAGKALGCRMEFIKQFSVRFHPPGKGSSAEKVAAFKNYLHRTVEKDKETIEMSPWGAEAVGHALKALATAPKSVSFEVERVSKEESANVHFKSLGVAPWEEYLESRLMNTRLLAVTNESQVLKLARDVTNALQNAPDNAKAVRAFALWDDEAAIDVLVAGLAAVPSLYPFKKLSCVANVIHPVDDPRGRLFVYATFGAAAAPQPLTEKVFQAYPPGADPDPAKLKKFIAAVEDRIHQGDRVHMDGNGPDRIMNVVRALCYIKGFTAEFRVEWWKNTTGNKQGKVLRFKARRGQSWDEFNAIDFTETSLLKATSKTPVDKLSYAALAEVKRHQAVAVHCFSDDKEAVAVAIKALAAVPRVTDGSKLYCVPSFGRAGPDRKPVLRLYLRRYGQEASESKAESL</sequence>
<organism evidence="1">
    <name type="scientific">Cladocopium goreaui</name>
    <dbReference type="NCBI Taxonomy" id="2562237"/>
    <lineage>
        <taxon>Eukaryota</taxon>
        <taxon>Sar</taxon>
        <taxon>Alveolata</taxon>
        <taxon>Dinophyceae</taxon>
        <taxon>Suessiales</taxon>
        <taxon>Symbiodiniaceae</taxon>
        <taxon>Cladocopium</taxon>
    </lineage>
</organism>
<keyword evidence="3" id="KW-1185">Reference proteome</keyword>
<evidence type="ECO:0000313" key="1">
    <source>
        <dbReference type="EMBL" id="CAI4017778.1"/>
    </source>
</evidence>
<reference evidence="1" key="1">
    <citation type="submission" date="2022-10" db="EMBL/GenBank/DDBJ databases">
        <authorList>
            <person name="Chen Y."/>
            <person name="Dougan E. K."/>
            <person name="Chan C."/>
            <person name="Rhodes N."/>
            <person name="Thang M."/>
        </authorList>
    </citation>
    <scope>NUCLEOTIDE SEQUENCE</scope>
</reference>
<evidence type="ECO:0000313" key="2">
    <source>
        <dbReference type="EMBL" id="CAL4805090.1"/>
    </source>
</evidence>
<reference evidence="2 3" key="2">
    <citation type="submission" date="2024-05" db="EMBL/GenBank/DDBJ databases">
        <authorList>
            <person name="Chen Y."/>
            <person name="Shah S."/>
            <person name="Dougan E. K."/>
            <person name="Thang M."/>
            <person name="Chan C."/>
        </authorList>
    </citation>
    <scope>NUCLEOTIDE SEQUENCE [LARGE SCALE GENOMIC DNA]</scope>
</reference>
<protein>
    <submittedName>
        <fullName evidence="1">Uncharacterized protein</fullName>
    </submittedName>
</protein>
<evidence type="ECO:0000313" key="3">
    <source>
        <dbReference type="Proteomes" id="UP001152797"/>
    </source>
</evidence>
<dbReference type="Proteomes" id="UP001152797">
    <property type="component" value="Unassembled WGS sequence"/>
</dbReference>
<comment type="caution">
    <text evidence="1">The sequence shown here is derived from an EMBL/GenBank/DDBJ whole genome shotgun (WGS) entry which is preliminary data.</text>
</comment>
<dbReference type="AlphaFoldDB" id="A0A9P1GMW4"/>
<dbReference type="EMBL" id="CAMXCT030006656">
    <property type="protein sequence ID" value="CAL4805090.1"/>
    <property type="molecule type" value="Genomic_DNA"/>
</dbReference>
<gene>
    <name evidence="1" type="ORF">C1SCF055_LOCUS42398</name>
</gene>
<dbReference type="OrthoDB" id="447159at2759"/>
<dbReference type="EMBL" id="CAMXCT020006656">
    <property type="protein sequence ID" value="CAL1171153.1"/>
    <property type="molecule type" value="Genomic_DNA"/>
</dbReference>
<name>A0A9P1GMW4_9DINO</name>
<proteinExistence type="predicted"/>